<name>C3MY25_SACI4</name>
<dbReference type="AlphaFoldDB" id="C3MY25"/>
<organism evidence="2 3">
    <name type="scientific">Saccharolobus islandicus (strain M.14.25 / Kamchatka #1)</name>
    <name type="common">Sulfolobus islandicus</name>
    <dbReference type="NCBI Taxonomy" id="427317"/>
    <lineage>
        <taxon>Archaea</taxon>
        <taxon>Thermoproteota</taxon>
        <taxon>Thermoprotei</taxon>
        <taxon>Sulfolobales</taxon>
        <taxon>Sulfolobaceae</taxon>
        <taxon>Saccharolobus</taxon>
    </lineage>
</organism>
<dbReference type="EMBL" id="CP001400">
    <property type="protein sequence ID" value="ACP38582.1"/>
    <property type="molecule type" value="Genomic_DNA"/>
</dbReference>
<feature type="transmembrane region" description="Helical" evidence="1">
    <location>
        <begin position="69"/>
        <end position="87"/>
    </location>
</feature>
<accession>C3MY25</accession>
<evidence type="ECO:0000256" key="1">
    <source>
        <dbReference type="SAM" id="Phobius"/>
    </source>
</evidence>
<protein>
    <submittedName>
        <fullName evidence="2">Uncharacterized protein</fullName>
    </submittedName>
</protein>
<dbReference type="KEGG" id="sia:M1425_1837"/>
<evidence type="ECO:0000313" key="2">
    <source>
        <dbReference type="EMBL" id="ACP38582.1"/>
    </source>
</evidence>
<proteinExistence type="predicted"/>
<sequence length="117" mass="13337">MSQNLGKTDIFTQSYFSESKPKLAVLSKLLTLSQKLPKTPESKLTLKYYNILTIQNTIPPYTPTKTKSVDTLSTLFTLILTIPYTLFHTLSKVLVFTSLLTQFYLVLVKVSEVRENE</sequence>
<keyword evidence="1" id="KW-1133">Transmembrane helix</keyword>
<reference evidence="2 3" key="1">
    <citation type="journal article" date="2009" name="Proc. Natl. Acad. Sci. U.S.A.">
        <title>Biogeography of the Sulfolobus islandicus pan-genome.</title>
        <authorList>
            <person name="Reno M.L."/>
            <person name="Held N.L."/>
            <person name="Fields C.J."/>
            <person name="Burke P.V."/>
            <person name="Whitaker R.J."/>
        </authorList>
    </citation>
    <scope>NUCLEOTIDE SEQUENCE [LARGE SCALE GENOMIC DNA]</scope>
    <source>
        <strain evidence="3">M.14.25 / Kamchatka #1</strain>
    </source>
</reference>
<dbReference type="HOGENOM" id="CLU_2079527_0_0_2"/>
<keyword evidence="1" id="KW-0472">Membrane</keyword>
<dbReference type="Proteomes" id="UP000001350">
    <property type="component" value="Chromosome"/>
</dbReference>
<keyword evidence="1" id="KW-0812">Transmembrane</keyword>
<evidence type="ECO:0000313" key="3">
    <source>
        <dbReference type="Proteomes" id="UP000001350"/>
    </source>
</evidence>
<gene>
    <name evidence="2" type="ordered locus">M1425_1837</name>
</gene>